<evidence type="ECO:0000313" key="1">
    <source>
        <dbReference type="EMBL" id="KAH7934104.1"/>
    </source>
</evidence>
<gene>
    <name evidence="1" type="ORF">HPB49_021584</name>
</gene>
<comment type="caution">
    <text evidence="1">The sequence shown here is derived from an EMBL/GenBank/DDBJ whole genome shotgun (WGS) entry which is preliminary data.</text>
</comment>
<organism evidence="1 2">
    <name type="scientific">Dermacentor silvarum</name>
    <name type="common">Tick</name>
    <dbReference type="NCBI Taxonomy" id="543639"/>
    <lineage>
        <taxon>Eukaryota</taxon>
        <taxon>Metazoa</taxon>
        <taxon>Ecdysozoa</taxon>
        <taxon>Arthropoda</taxon>
        <taxon>Chelicerata</taxon>
        <taxon>Arachnida</taxon>
        <taxon>Acari</taxon>
        <taxon>Parasitiformes</taxon>
        <taxon>Ixodida</taxon>
        <taxon>Ixodoidea</taxon>
        <taxon>Ixodidae</taxon>
        <taxon>Rhipicephalinae</taxon>
        <taxon>Dermacentor</taxon>
    </lineage>
</organism>
<accession>A0ACB8C5K9</accession>
<name>A0ACB8C5K9_DERSI</name>
<evidence type="ECO:0000313" key="2">
    <source>
        <dbReference type="Proteomes" id="UP000821865"/>
    </source>
</evidence>
<proteinExistence type="predicted"/>
<reference evidence="1" key="1">
    <citation type="submission" date="2020-05" db="EMBL/GenBank/DDBJ databases">
        <title>Large-scale comparative analyses of tick genomes elucidate their genetic diversity and vector capacities.</title>
        <authorList>
            <person name="Jia N."/>
            <person name="Wang J."/>
            <person name="Shi W."/>
            <person name="Du L."/>
            <person name="Sun Y."/>
            <person name="Zhan W."/>
            <person name="Jiang J."/>
            <person name="Wang Q."/>
            <person name="Zhang B."/>
            <person name="Ji P."/>
            <person name="Sakyi L.B."/>
            <person name="Cui X."/>
            <person name="Yuan T."/>
            <person name="Jiang B."/>
            <person name="Yang W."/>
            <person name="Lam T.T.-Y."/>
            <person name="Chang Q."/>
            <person name="Ding S."/>
            <person name="Wang X."/>
            <person name="Zhu J."/>
            <person name="Ruan X."/>
            <person name="Zhao L."/>
            <person name="Wei J."/>
            <person name="Que T."/>
            <person name="Du C."/>
            <person name="Cheng J."/>
            <person name="Dai P."/>
            <person name="Han X."/>
            <person name="Huang E."/>
            <person name="Gao Y."/>
            <person name="Liu J."/>
            <person name="Shao H."/>
            <person name="Ye R."/>
            <person name="Li L."/>
            <person name="Wei W."/>
            <person name="Wang X."/>
            <person name="Wang C."/>
            <person name="Yang T."/>
            <person name="Huo Q."/>
            <person name="Li W."/>
            <person name="Guo W."/>
            <person name="Chen H."/>
            <person name="Zhou L."/>
            <person name="Ni X."/>
            <person name="Tian J."/>
            <person name="Zhou Y."/>
            <person name="Sheng Y."/>
            <person name="Liu T."/>
            <person name="Pan Y."/>
            <person name="Xia L."/>
            <person name="Li J."/>
            <person name="Zhao F."/>
            <person name="Cao W."/>
        </authorList>
    </citation>
    <scope>NUCLEOTIDE SEQUENCE</scope>
    <source>
        <strain evidence="1">Dsil-2018</strain>
    </source>
</reference>
<dbReference type="Proteomes" id="UP000821865">
    <property type="component" value="Chromosome 9"/>
</dbReference>
<keyword evidence="2" id="KW-1185">Reference proteome</keyword>
<sequence length="147" mass="16520">MVATPPVARHGQRDIQQVRPQVADGEMESMLRRWFVESMDSVKQYLWENDLAVGNWLQVQLHPKVERSLINDNIQCLRRDAAISQIKNMLQANPELIMDSAVHIIQQLTPQQHSDLLATIRTLENDLALTTAPSSESPATPPSDTAS</sequence>
<dbReference type="EMBL" id="CM023478">
    <property type="protein sequence ID" value="KAH7934104.1"/>
    <property type="molecule type" value="Genomic_DNA"/>
</dbReference>
<protein>
    <submittedName>
        <fullName evidence="1">Uncharacterized protein</fullName>
    </submittedName>
</protein>